<dbReference type="GeneID" id="73291849"/>
<sequence length="87" mass="10214">MAIIVDDLLVRPFVGLVNTLHTMAINELYDIEALENERKENRLLYELGERSKAEYEERRDEIEAELELAREVHEELTSGRVEVRTND</sequence>
<organism evidence="2 3">
    <name type="scientific">Natronosalvus rutilus</name>
    <dbReference type="NCBI Taxonomy" id="2953753"/>
    <lineage>
        <taxon>Archaea</taxon>
        <taxon>Methanobacteriati</taxon>
        <taxon>Methanobacteriota</taxon>
        <taxon>Stenosarchaea group</taxon>
        <taxon>Halobacteria</taxon>
        <taxon>Halobacteriales</taxon>
        <taxon>Natrialbaceae</taxon>
        <taxon>Natronosalvus</taxon>
    </lineage>
</organism>
<proteinExistence type="predicted"/>
<dbReference type="Proteomes" id="UP001056855">
    <property type="component" value="Chromosome"/>
</dbReference>
<feature type="coiled-coil region" evidence="1">
    <location>
        <begin position="45"/>
        <end position="79"/>
    </location>
</feature>
<accession>A0A9E7NEY6</accession>
<gene>
    <name evidence="2" type="ORF">NGM29_17345</name>
</gene>
<reference evidence="2" key="1">
    <citation type="submission" date="2022-06" db="EMBL/GenBank/DDBJ databases">
        <title>Diverse halophilic archaea isolated from saline environments.</title>
        <authorList>
            <person name="Cui H.-L."/>
        </authorList>
    </citation>
    <scope>NUCLEOTIDE SEQUENCE</scope>
    <source>
        <strain evidence="2">WLHS1</strain>
    </source>
</reference>
<dbReference type="RefSeq" id="WP_254160623.1">
    <property type="nucleotide sequence ID" value="NZ_CP100355.1"/>
</dbReference>
<keyword evidence="1" id="KW-0175">Coiled coil</keyword>
<evidence type="ECO:0000313" key="3">
    <source>
        <dbReference type="Proteomes" id="UP001056855"/>
    </source>
</evidence>
<dbReference type="InterPro" id="IPR054797">
    <property type="entry name" value="Gas_vesic_GvpG_halobact"/>
</dbReference>
<name>A0A9E7NEY6_9EURY</name>
<dbReference type="NCBIfam" id="NF045779">
    <property type="entry name" value="gas_vesic_GvpG"/>
    <property type="match status" value="1"/>
</dbReference>
<keyword evidence="3" id="KW-1185">Reference proteome</keyword>
<dbReference type="Pfam" id="PF05120">
    <property type="entry name" value="GvpG"/>
    <property type="match status" value="1"/>
</dbReference>
<evidence type="ECO:0000256" key="1">
    <source>
        <dbReference type="SAM" id="Coils"/>
    </source>
</evidence>
<protein>
    <submittedName>
        <fullName evidence="2">Protein gvpG</fullName>
    </submittedName>
</protein>
<evidence type="ECO:0000313" key="2">
    <source>
        <dbReference type="EMBL" id="UTF55522.1"/>
    </source>
</evidence>
<dbReference type="InterPro" id="IPR007804">
    <property type="entry name" value="GvpG"/>
</dbReference>
<dbReference type="AlphaFoldDB" id="A0A9E7NEY6"/>
<dbReference type="KEGG" id="sawl:NGM29_17345"/>
<dbReference type="EMBL" id="CP100355">
    <property type="protein sequence ID" value="UTF55522.1"/>
    <property type="molecule type" value="Genomic_DNA"/>
</dbReference>